<organism evidence="2 3">
    <name type="scientific">Thelonectria olida</name>
    <dbReference type="NCBI Taxonomy" id="1576542"/>
    <lineage>
        <taxon>Eukaryota</taxon>
        <taxon>Fungi</taxon>
        <taxon>Dikarya</taxon>
        <taxon>Ascomycota</taxon>
        <taxon>Pezizomycotina</taxon>
        <taxon>Sordariomycetes</taxon>
        <taxon>Hypocreomycetidae</taxon>
        <taxon>Hypocreales</taxon>
        <taxon>Nectriaceae</taxon>
        <taxon>Thelonectria</taxon>
    </lineage>
</organism>
<dbReference type="EMBL" id="JAGPYM010000028">
    <property type="protein sequence ID" value="KAH6879795.1"/>
    <property type="molecule type" value="Genomic_DNA"/>
</dbReference>
<dbReference type="AlphaFoldDB" id="A0A9P9AKU3"/>
<evidence type="ECO:0000313" key="2">
    <source>
        <dbReference type="EMBL" id="KAH6879795.1"/>
    </source>
</evidence>
<sequence>MVAEVRAGKSMRAVARSYHTDPGTVSRTKRRWDQHHNNASRPRKWRPKKLTAIQIIRIRTLQRHLHRYWRRKWRSKKRILLTGENAKERLQHAKYWIRRINDYLVICFSDECTVQNAPNNPDGWVFRRPDEKFRR</sequence>
<feature type="non-terminal residue" evidence="2">
    <location>
        <position position="135"/>
    </location>
</feature>
<reference evidence="2 3" key="1">
    <citation type="journal article" date="2021" name="Nat. Commun.">
        <title>Genetic determinants of endophytism in the Arabidopsis root mycobiome.</title>
        <authorList>
            <person name="Mesny F."/>
            <person name="Miyauchi S."/>
            <person name="Thiergart T."/>
            <person name="Pickel B."/>
            <person name="Atanasova L."/>
            <person name="Karlsson M."/>
            <person name="Huettel B."/>
            <person name="Barry K.W."/>
            <person name="Haridas S."/>
            <person name="Chen C."/>
            <person name="Bauer D."/>
            <person name="Andreopoulos W."/>
            <person name="Pangilinan J."/>
            <person name="LaButti K."/>
            <person name="Riley R."/>
            <person name="Lipzen A."/>
            <person name="Clum A."/>
            <person name="Drula E."/>
            <person name="Henrissat B."/>
            <person name="Kohler A."/>
            <person name="Grigoriev I.V."/>
            <person name="Martin F.M."/>
            <person name="Hacquard S."/>
        </authorList>
    </citation>
    <scope>NUCLEOTIDE SEQUENCE [LARGE SCALE GENOMIC DNA]</scope>
    <source>
        <strain evidence="2 3">MPI-CAGE-CH-0241</strain>
    </source>
</reference>
<name>A0A9P9AKU3_9HYPO</name>
<dbReference type="InterPro" id="IPR036397">
    <property type="entry name" value="RNaseH_sf"/>
</dbReference>
<gene>
    <name evidence="2" type="ORF">B0T10DRAFT_412749</name>
</gene>
<keyword evidence="3" id="KW-1185">Reference proteome</keyword>
<proteinExistence type="predicted"/>
<comment type="caution">
    <text evidence="2">The sequence shown here is derived from an EMBL/GenBank/DDBJ whole genome shotgun (WGS) entry which is preliminary data.</text>
</comment>
<dbReference type="Gene3D" id="3.30.420.10">
    <property type="entry name" value="Ribonuclease H-like superfamily/Ribonuclease H"/>
    <property type="match status" value="1"/>
</dbReference>
<dbReference type="Proteomes" id="UP000777438">
    <property type="component" value="Unassembled WGS sequence"/>
</dbReference>
<evidence type="ECO:0000256" key="1">
    <source>
        <dbReference type="SAM" id="MobiDB-lite"/>
    </source>
</evidence>
<dbReference type="OrthoDB" id="5150811at2759"/>
<dbReference type="GO" id="GO:0003676">
    <property type="term" value="F:nucleic acid binding"/>
    <property type="evidence" value="ECO:0007669"/>
    <property type="project" value="InterPro"/>
</dbReference>
<evidence type="ECO:0008006" key="4">
    <source>
        <dbReference type="Google" id="ProtNLM"/>
    </source>
</evidence>
<evidence type="ECO:0000313" key="3">
    <source>
        <dbReference type="Proteomes" id="UP000777438"/>
    </source>
</evidence>
<accession>A0A9P9AKU3</accession>
<protein>
    <recommendedName>
        <fullName evidence="4">Transposase</fullName>
    </recommendedName>
</protein>
<feature type="region of interest" description="Disordered" evidence="1">
    <location>
        <begin position="18"/>
        <end position="45"/>
    </location>
</feature>